<organism evidence="9 10">
    <name type="scientific">Oculimacula yallundae</name>
    <dbReference type="NCBI Taxonomy" id="86028"/>
    <lineage>
        <taxon>Eukaryota</taxon>
        <taxon>Fungi</taxon>
        <taxon>Dikarya</taxon>
        <taxon>Ascomycota</taxon>
        <taxon>Pezizomycotina</taxon>
        <taxon>Leotiomycetes</taxon>
        <taxon>Helotiales</taxon>
        <taxon>Ploettnerulaceae</taxon>
        <taxon>Oculimacula</taxon>
    </lineage>
</organism>
<dbReference type="InterPro" id="IPR007219">
    <property type="entry name" value="XnlR_reg_dom"/>
</dbReference>
<keyword evidence="4" id="KW-0805">Transcription regulation</keyword>
<reference evidence="9 10" key="1">
    <citation type="journal article" date="2024" name="Commun. Biol.">
        <title>Comparative genomic analysis of thermophilic fungi reveals convergent evolutionary adaptations and gene losses.</title>
        <authorList>
            <person name="Steindorff A.S."/>
            <person name="Aguilar-Pontes M.V."/>
            <person name="Robinson A.J."/>
            <person name="Andreopoulos B."/>
            <person name="LaButti K."/>
            <person name="Kuo A."/>
            <person name="Mondo S."/>
            <person name="Riley R."/>
            <person name="Otillar R."/>
            <person name="Haridas S."/>
            <person name="Lipzen A."/>
            <person name="Grimwood J."/>
            <person name="Schmutz J."/>
            <person name="Clum A."/>
            <person name="Reid I.D."/>
            <person name="Moisan M.C."/>
            <person name="Butler G."/>
            <person name="Nguyen T.T.M."/>
            <person name="Dewar K."/>
            <person name="Conant G."/>
            <person name="Drula E."/>
            <person name="Henrissat B."/>
            <person name="Hansel C."/>
            <person name="Singer S."/>
            <person name="Hutchinson M.I."/>
            <person name="de Vries R.P."/>
            <person name="Natvig D.O."/>
            <person name="Powell A.J."/>
            <person name="Tsang A."/>
            <person name="Grigoriev I.V."/>
        </authorList>
    </citation>
    <scope>NUCLEOTIDE SEQUENCE [LARGE SCALE GENOMIC DNA]</scope>
    <source>
        <strain evidence="9 10">CBS 494.80</strain>
    </source>
</reference>
<evidence type="ECO:0000313" key="10">
    <source>
        <dbReference type="Proteomes" id="UP001595075"/>
    </source>
</evidence>
<dbReference type="PANTHER" id="PTHR31313">
    <property type="entry name" value="TY1 ENHANCER ACTIVATOR"/>
    <property type="match status" value="1"/>
</dbReference>
<dbReference type="Pfam" id="PF00172">
    <property type="entry name" value="Zn_clus"/>
    <property type="match status" value="1"/>
</dbReference>
<gene>
    <name evidence="9" type="ORF">VTL71DRAFT_10785</name>
</gene>
<name>A0ABR4CVH2_9HELO</name>
<proteinExistence type="predicted"/>
<dbReference type="EMBL" id="JAZHXI010000003">
    <property type="protein sequence ID" value="KAL2073461.1"/>
    <property type="molecule type" value="Genomic_DNA"/>
</dbReference>
<sequence length="629" mass="70971">MSETSTPVHRRRGSAYVIQNACRECKRRKTKCDGNDPCGKCEINGATTCHYDVPVNASKEVLRTTIRELQKYRQMSEDVFTSLGSGDSRILILQALQDGSTLESIWKRLNESIADGQSRLDVERNKDDIEQAREVVEYTRQDTEEEQDGEPWTRVTSNDAFIEHLLSLYFCWEYPIFATLSRQHFLTDYRARRRRYCSSLLVNAILAIGCVFSDAPETDPSTNKNKHVSGQQLFDEAERLLAKEAKTPRLTTVQALGLMSILELSRGNQNQSSFYSGESVRMAVEMGLHLDPSNPQLPQVELEVRSATIWGAFALDNAWCIIGGRLPHLSRKGVLISKITFPEAEEQTAWVPYPGNELPLEPSRLQAGHVRTVHIVMCELFEVVHDALYILYMPGLPLTSKHILSIYPQYLAWYESVPGSLRLGDNYTPAVIFMHIYYQFAVLTLFAPFIRLRLCNSPFRPREICFQATETINALLAAYRRLHSLRRTPSFLPIITLVSRLFHALQEKPLAAAVPNQLRQGVDDLQAMGYSHKEAVRGAQVLVALGQHVPISPAKKATLTGNLEDTCKNISVAMEVFGLERERCCFAGQSFVLGSLFPPFPFQVLPALEFKNELHLVGFELIDEEGGTE</sequence>
<keyword evidence="7" id="KW-0539">Nucleus</keyword>
<dbReference type="PROSITE" id="PS50048">
    <property type="entry name" value="ZN2_CY6_FUNGAL_2"/>
    <property type="match status" value="1"/>
</dbReference>
<dbReference type="InterPro" id="IPR036864">
    <property type="entry name" value="Zn2-C6_fun-type_DNA-bd_sf"/>
</dbReference>
<evidence type="ECO:0000256" key="6">
    <source>
        <dbReference type="ARBA" id="ARBA00023163"/>
    </source>
</evidence>
<comment type="caution">
    <text evidence="9">The sequence shown here is derived from an EMBL/GenBank/DDBJ whole genome shotgun (WGS) entry which is preliminary data.</text>
</comment>
<dbReference type="SMART" id="SM00066">
    <property type="entry name" value="GAL4"/>
    <property type="match status" value="1"/>
</dbReference>
<protein>
    <recommendedName>
        <fullName evidence="8">Zn(2)-C6 fungal-type domain-containing protein</fullName>
    </recommendedName>
</protein>
<keyword evidence="3" id="KW-0862">Zinc</keyword>
<accession>A0ABR4CVH2</accession>
<keyword evidence="2" id="KW-0479">Metal-binding</keyword>
<evidence type="ECO:0000256" key="7">
    <source>
        <dbReference type="ARBA" id="ARBA00023242"/>
    </source>
</evidence>
<evidence type="ECO:0000256" key="4">
    <source>
        <dbReference type="ARBA" id="ARBA00023015"/>
    </source>
</evidence>
<evidence type="ECO:0000256" key="5">
    <source>
        <dbReference type="ARBA" id="ARBA00023125"/>
    </source>
</evidence>
<comment type="subcellular location">
    <subcellularLocation>
        <location evidence="1">Nucleus</location>
    </subcellularLocation>
</comment>
<dbReference type="Pfam" id="PF04082">
    <property type="entry name" value="Fungal_trans"/>
    <property type="match status" value="1"/>
</dbReference>
<dbReference type="SUPFAM" id="SSF57701">
    <property type="entry name" value="Zn2/Cys6 DNA-binding domain"/>
    <property type="match status" value="1"/>
</dbReference>
<dbReference type="CDD" id="cd12148">
    <property type="entry name" value="fungal_TF_MHR"/>
    <property type="match status" value="1"/>
</dbReference>
<keyword evidence="6" id="KW-0804">Transcription</keyword>
<dbReference type="Gene3D" id="4.10.240.10">
    <property type="entry name" value="Zn(2)-C6 fungal-type DNA-binding domain"/>
    <property type="match status" value="1"/>
</dbReference>
<evidence type="ECO:0000256" key="3">
    <source>
        <dbReference type="ARBA" id="ARBA00022833"/>
    </source>
</evidence>
<feature type="domain" description="Zn(2)-C6 fungal-type" evidence="8">
    <location>
        <begin position="21"/>
        <end position="51"/>
    </location>
</feature>
<dbReference type="PROSITE" id="PS00463">
    <property type="entry name" value="ZN2_CY6_FUNGAL_1"/>
    <property type="match status" value="1"/>
</dbReference>
<dbReference type="InterPro" id="IPR051615">
    <property type="entry name" value="Transcr_Regulatory_Elem"/>
</dbReference>
<dbReference type="CDD" id="cd00067">
    <property type="entry name" value="GAL4"/>
    <property type="match status" value="1"/>
</dbReference>
<keyword evidence="5" id="KW-0238">DNA-binding</keyword>
<dbReference type="PANTHER" id="PTHR31313:SF4">
    <property type="entry name" value="CONIDIAL DEVELOPMENT PROTEIN FLUFFY"/>
    <property type="match status" value="1"/>
</dbReference>
<evidence type="ECO:0000256" key="1">
    <source>
        <dbReference type="ARBA" id="ARBA00004123"/>
    </source>
</evidence>
<evidence type="ECO:0000313" key="9">
    <source>
        <dbReference type="EMBL" id="KAL2073461.1"/>
    </source>
</evidence>
<evidence type="ECO:0000259" key="8">
    <source>
        <dbReference type="PROSITE" id="PS50048"/>
    </source>
</evidence>
<keyword evidence="10" id="KW-1185">Reference proteome</keyword>
<evidence type="ECO:0000256" key="2">
    <source>
        <dbReference type="ARBA" id="ARBA00022723"/>
    </source>
</evidence>
<dbReference type="Proteomes" id="UP001595075">
    <property type="component" value="Unassembled WGS sequence"/>
</dbReference>
<dbReference type="InterPro" id="IPR001138">
    <property type="entry name" value="Zn2Cys6_DnaBD"/>
</dbReference>